<evidence type="ECO:0000313" key="6">
    <source>
        <dbReference type="Ensembl" id="ENSBMSP00010018645.1"/>
    </source>
</evidence>
<dbReference type="GO" id="GO:0022857">
    <property type="term" value="F:transmembrane transporter activity"/>
    <property type="evidence" value="ECO:0007669"/>
    <property type="project" value="InterPro"/>
</dbReference>
<dbReference type="AlphaFoldDB" id="A0A8C0DC53"/>
<evidence type="ECO:0000256" key="2">
    <source>
        <dbReference type="ARBA" id="ARBA00022692"/>
    </source>
</evidence>
<evidence type="ECO:0000256" key="5">
    <source>
        <dbReference type="SAM" id="Phobius"/>
    </source>
</evidence>
<feature type="transmembrane region" description="Helical" evidence="5">
    <location>
        <begin position="46"/>
        <end position="68"/>
    </location>
</feature>
<keyword evidence="4 5" id="KW-0472">Membrane</keyword>
<feature type="transmembrane region" description="Helical" evidence="5">
    <location>
        <begin position="239"/>
        <end position="256"/>
    </location>
</feature>
<dbReference type="Gene3D" id="1.20.1250.20">
    <property type="entry name" value="MFS general substrate transporter like domains"/>
    <property type="match status" value="1"/>
</dbReference>
<evidence type="ECO:0000256" key="4">
    <source>
        <dbReference type="ARBA" id="ARBA00023136"/>
    </source>
</evidence>
<keyword evidence="2 5" id="KW-0812">Transmembrane</keyword>
<keyword evidence="3 5" id="KW-1133">Transmembrane helix</keyword>
<protein>
    <submittedName>
        <fullName evidence="6">Solute carrier family 22 member 31</fullName>
    </submittedName>
</protein>
<reference evidence="6" key="1">
    <citation type="submission" date="2023-09" db="UniProtKB">
        <authorList>
            <consortium name="Ensembl"/>
        </authorList>
    </citation>
    <scope>IDENTIFICATION</scope>
</reference>
<feature type="transmembrane region" description="Helical" evidence="5">
    <location>
        <begin position="268"/>
        <end position="288"/>
    </location>
</feature>
<dbReference type="GO" id="GO:0016020">
    <property type="term" value="C:membrane"/>
    <property type="evidence" value="ECO:0007669"/>
    <property type="project" value="InterPro"/>
</dbReference>
<evidence type="ECO:0000256" key="3">
    <source>
        <dbReference type="ARBA" id="ARBA00022989"/>
    </source>
</evidence>
<name>A0A8C0DC53_BALMU</name>
<feature type="transmembrane region" description="Helical" evidence="5">
    <location>
        <begin position="151"/>
        <end position="170"/>
    </location>
</feature>
<sequence>MSRPWLCDAPHRLAFSTGAGLFSVAGMLPRPGLALLLEGWRLPQGLSALATGLLLFPALFPESPCWLLTTGQPARARKILWRFVEASGVDPKDSSEKESSLAMELDVLCAGSPQPRHRSAPELRHTRVVWLIGGGISASFLRNLATRDPAFYWPYFLEASLEAAATVFLLLTADLWGRRPDLLLGTLVLACVGALSSSPGLPGWTVLSASVLGLLASQAVSALSSLFSAEVFPTVSRMGARLGLVLGAGFLGQAAALLTDTHGRHGFFLQHVAFTFSAVLALPCVLLLPESRGRALPQSLQDADRLCRSPRLWGRPSQDHLPLLPASLPRAGTQLVQEG</sequence>
<evidence type="ECO:0000256" key="1">
    <source>
        <dbReference type="ARBA" id="ARBA00004127"/>
    </source>
</evidence>
<organism evidence="6">
    <name type="scientific">Balaenoptera musculus</name>
    <name type="common">Blue whale</name>
    <dbReference type="NCBI Taxonomy" id="9771"/>
    <lineage>
        <taxon>Eukaryota</taxon>
        <taxon>Metazoa</taxon>
        <taxon>Chordata</taxon>
        <taxon>Craniata</taxon>
        <taxon>Vertebrata</taxon>
        <taxon>Euteleostomi</taxon>
        <taxon>Mammalia</taxon>
        <taxon>Eutheria</taxon>
        <taxon>Laurasiatheria</taxon>
        <taxon>Artiodactyla</taxon>
        <taxon>Whippomorpha</taxon>
        <taxon>Cetacea</taxon>
        <taxon>Mysticeti</taxon>
        <taxon>Balaenopteridae</taxon>
        <taxon>Balaenoptera</taxon>
    </lineage>
</organism>
<dbReference type="SUPFAM" id="SSF103473">
    <property type="entry name" value="MFS general substrate transporter"/>
    <property type="match status" value="1"/>
</dbReference>
<dbReference type="GeneTree" id="ENSGT00940000162670"/>
<dbReference type="InterPro" id="IPR005828">
    <property type="entry name" value="MFS_sugar_transport-like"/>
</dbReference>
<dbReference type="OMA" id="SYWSCAS"/>
<gene>
    <name evidence="6" type="primary">SLC22A31</name>
</gene>
<feature type="transmembrane region" description="Helical" evidence="5">
    <location>
        <begin position="207"/>
        <end position="227"/>
    </location>
</feature>
<dbReference type="Pfam" id="PF00083">
    <property type="entry name" value="Sugar_tr"/>
    <property type="match status" value="1"/>
</dbReference>
<dbReference type="GO" id="GO:0012505">
    <property type="term" value="C:endomembrane system"/>
    <property type="evidence" value="ECO:0007669"/>
    <property type="project" value="UniProtKB-SubCell"/>
</dbReference>
<comment type="subcellular location">
    <subcellularLocation>
        <location evidence="1">Endomembrane system</location>
        <topology evidence="1">Multi-pass membrane protein</topology>
    </subcellularLocation>
</comment>
<dbReference type="PANTHER" id="PTHR24064">
    <property type="entry name" value="SOLUTE CARRIER FAMILY 22 MEMBER"/>
    <property type="match status" value="1"/>
</dbReference>
<dbReference type="InterPro" id="IPR036259">
    <property type="entry name" value="MFS_trans_sf"/>
</dbReference>
<proteinExistence type="predicted"/>
<accession>A0A8C0DC53</accession>
<dbReference type="Ensembl" id="ENSBMST00010020606.1">
    <property type="protein sequence ID" value="ENSBMSP00010018645.1"/>
    <property type="gene ID" value="ENSBMSG00010013543.1"/>
</dbReference>